<dbReference type="PANTHER" id="PTHR43702">
    <property type="entry name" value="L-FUCOSE-PROTON SYMPORTER"/>
    <property type="match status" value="1"/>
</dbReference>
<feature type="transmembrane region" description="Helical" evidence="9">
    <location>
        <begin position="48"/>
        <end position="68"/>
    </location>
</feature>
<dbReference type="Proteomes" id="UP000002033">
    <property type="component" value="Chromosome"/>
</dbReference>
<name>D8JT76_HYPDA</name>
<dbReference type="InterPro" id="IPR036259">
    <property type="entry name" value="MFS_trans_sf"/>
</dbReference>
<sequence>MAPPPDESCSPRQDAAACGAGTGAPSVSGTARVAVTSQTSNRDAESSLFGPIVTIGVLFFIFGFVTWLNGPLITFVKLAFDLDDVNAFLVPMAFYLSYFFLALPSSAVLRRTGMKKGMALGLFVMAAGAVVFGHFTTARQYPGTLTGLFVIGAGLSLLQTASNPYVCILGPSESAARRIAVMGICNKFAGVLAPLVFGALVLYGLDHFDARVKAAPTPAAREALLDAFAAQVYGPYMIMAGLLAALAIWIARSNLPDVRTQDAGSSSATEISAQHQSIFRFPHLWLGVLCLFLYVGLEVLAGDAIGIYGAGFGLPLDATRLFTSYTLFAMLVGYVAGLLLIPKFASQQAYLAISAALGVVLAIGAYLTTGYVSVGFIASLGFANAMMWPAIFPLAIRDLGRHTETGSALLVMGVVGGALMPYAFALLKQHIDFQLAYLILAVPSYLYILHYGLSGHSHAPAPAAK</sequence>
<evidence type="ECO:0000256" key="8">
    <source>
        <dbReference type="SAM" id="MobiDB-lite"/>
    </source>
</evidence>
<dbReference type="PANTHER" id="PTHR43702:SF12">
    <property type="entry name" value="N-ACETYL GLUCOSAMINE TRANSPORTER NAGP"/>
    <property type="match status" value="1"/>
</dbReference>
<dbReference type="STRING" id="582899.Hden_2598"/>
<feature type="transmembrane region" description="Helical" evidence="9">
    <location>
        <begin position="179"/>
        <end position="203"/>
    </location>
</feature>
<organism evidence="10 11">
    <name type="scientific">Hyphomicrobium denitrificans (strain ATCC 51888 / DSM 1869 / NCIMB 11706 / TK 0415)</name>
    <dbReference type="NCBI Taxonomy" id="582899"/>
    <lineage>
        <taxon>Bacteria</taxon>
        <taxon>Pseudomonadati</taxon>
        <taxon>Pseudomonadota</taxon>
        <taxon>Alphaproteobacteria</taxon>
        <taxon>Hyphomicrobiales</taxon>
        <taxon>Hyphomicrobiaceae</taxon>
        <taxon>Hyphomicrobium</taxon>
    </lineage>
</organism>
<feature type="transmembrane region" description="Helical" evidence="9">
    <location>
        <begin position="88"/>
        <end position="109"/>
    </location>
</feature>
<accession>D8JT76</accession>
<proteinExistence type="inferred from homology"/>
<dbReference type="GO" id="GO:0005354">
    <property type="term" value="F:galactose transmembrane transporter activity"/>
    <property type="evidence" value="ECO:0007669"/>
    <property type="project" value="InterPro"/>
</dbReference>
<keyword evidence="6 9" id="KW-1133">Transmembrane helix</keyword>
<evidence type="ECO:0000313" key="10">
    <source>
        <dbReference type="EMBL" id="ADJ24394.1"/>
    </source>
</evidence>
<keyword evidence="4" id="KW-1003">Cell membrane</keyword>
<evidence type="ECO:0000256" key="4">
    <source>
        <dbReference type="ARBA" id="ARBA00022475"/>
    </source>
</evidence>
<dbReference type="InterPro" id="IPR005964">
    <property type="entry name" value="Glc/Gal_transptr_bac"/>
</dbReference>
<dbReference type="KEGG" id="hdn:Hden_2598"/>
<dbReference type="HOGENOM" id="CLU_028452_2_2_5"/>
<reference evidence="11" key="1">
    <citation type="journal article" date="2011" name="J. Bacteriol.">
        <title>Genome sequences of eight morphologically diverse alphaproteobacteria.</title>
        <authorList>
            <consortium name="US DOE Joint Genome Institute"/>
            <person name="Brown P.J."/>
            <person name="Kysela D.T."/>
            <person name="Buechlein A."/>
            <person name="Hemmerich C."/>
            <person name="Brun Y.V."/>
        </authorList>
    </citation>
    <scope>NUCLEOTIDE SEQUENCE [LARGE SCALE GENOMIC DNA]</scope>
    <source>
        <strain evidence="11">ATCC 51888 / DSM 1869 / NCIB 11706 / TK 0415</strain>
    </source>
</reference>
<feature type="transmembrane region" description="Helical" evidence="9">
    <location>
        <begin position="284"/>
        <end position="310"/>
    </location>
</feature>
<comment type="subcellular location">
    <subcellularLocation>
        <location evidence="2">Cell inner membrane</location>
        <topology evidence="2">Multi-pass membrane protein</topology>
    </subcellularLocation>
</comment>
<dbReference type="Gene3D" id="1.20.1250.20">
    <property type="entry name" value="MFS general substrate transporter like domains"/>
    <property type="match status" value="2"/>
</dbReference>
<comment type="function">
    <text evidence="1">Intake of glucose and galactose.</text>
</comment>
<comment type="similarity">
    <text evidence="3">Belongs to the major facilitator superfamily. FHS transporter (TC 2.A.1.7) family.</text>
</comment>
<feature type="region of interest" description="Disordered" evidence="8">
    <location>
        <begin position="1"/>
        <end position="28"/>
    </location>
</feature>
<protein>
    <submittedName>
        <fullName evidence="10">Glucose/galactose transporter</fullName>
    </submittedName>
</protein>
<dbReference type="SUPFAM" id="SSF103473">
    <property type="entry name" value="MFS general substrate transporter"/>
    <property type="match status" value="1"/>
</dbReference>
<dbReference type="AlphaFoldDB" id="D8JT76"/>
<dbReference type="CDD" id="cd17394">
    <property type="entry name" value="MFS_FucP_like"/>
    <property type="match status" value="1"/>
</dbReference>
<dbReference type="InterPro" id="IPR050375">
    <property type="entry name" value="MFS_TsgA-like"/>
</dbReference>
<dbReference type="GO" id="GO:0055056">
    <property type="term" value="F:D-glucose transmembrane transporter activity"/>
    <property type="evidence" value="ECO:0007669"/>
    <property type="project" value="InterPro"/>
</dbReference>
<feature type="transmembrane region" description="Helical" evidence="9">
    <location>
        <begin position="322"/>
        <end position="342"/>
    </location>
</feature>
<keyword evidence="7 9" id="KW-0472">Membrane</keyword>
<keyword evidence="11" id="KW-1185">Reference proteome</keyword>
<feature type="transmembrane region" description="Helical" evidence="9">
    <location>
        <begin position="118"/>
        <end position="135"/>
    </location>
</feature>
<evidence type="ECO:0000256" key="6">
    <source>
        <dbReference type="ARBA" id="ARBA00022989"/>
    </source>
</evidence>
<keyword evidence="5 9" id="KW-0812">Transmembrane</keyword>
<evidence type="ECO:0000256" key="1">
    <source>
        <dbReference type="ARBA" id="ARBA00003321"/>
    </source>
</evidence>
<feature type="transmembrane region" description="Helical" evidence="9">
    <location>
        <begin position="408"/>
        <end position="427"/>
    </location>
</feature>
<dbReference type="eggNOG" id="COG0738">
    <property type="taxonomic scope" value="Bacteria"/>
</dbReference>
<evidence type="ECO:0000256" key="9">
    <source>
        <dbReference type="SAM" id="Phobius"/>
    </source>
</evidence>
<feature type="transmembrane region" description="Helical" evidence="9">
    <location>
        <begin position="233"/>
        <end position="251"/>
    </location>
</feature>
<evidence type="ECO:0000256" key="7">
    <source>
        <dbReference type="ARBA" id="ARBA00023136"/>
    </source>
</evidence>
<feature type="transmembrane region" description="Helical" evidence="9">
    <location>
        <begin position="433"/>
        <end position="453"/>
    </location>
</feature>
<feature type="transmembrane region" description="Helical" evidence="9">
    <location>
        <begin position="349"/>
        <end position="368"/>
    </location>
</feature>
<evidence type="ECO:0000256" key="2">
    <source>
        <dbReference type="ARBA" id="ARBA00004429"/>
    </source>
</evidence>
<dbReference type="Pfam" id="PF07690">
    <property type="entry name" value="MFS_1"/>
    <property type="match status" value="1"/>
</dbReference>
<dbReference type="GO" id="GO:1904659">
    <property type="term" value="P:D-glucose transmembrane transport"/>
    <property type="evidence" value="ECO:0007669"/>
    <property type="project" value="InterPro"/>
</dbReference>
<gene>
    <name evidence="10" type="ordered locus">Hden_2598</name>
</gene>
<dbReference type="InterPro" id="IPR011701">
    <property type="entry name" value="MFS"/>
</dbReference>
<evidence type="ECO:0000256" key="5">
    <source>
        <dbReference type="ARBA" id="ARBA00022692"/>
    </source>
</evidence>
<dbReference type="GO" id="GO:0005886">
    <property type="term" value="C:plasma membrane"/>
    <property type="evidence" value="ECO:0007669"/>
    <property type="project" value="UniProtKB-SubCell"/>
</dbReference>
<dbReference type="EMBL" id="CP002083">
    <property type="protein sequence ID" value="ADJ24394.1"/>
    <property type="molecule type" value="Genomic_DNA"/>
</dbReference>
<evidence type="ECO:0000313" key="11">
    <source>
        <dbReference type="Proteomes" id="UP000002033"/>
    </source>
</evidence>
<dbReference type="NCBIfam" id="TIGR01272">
    <property type="entry name" value="gluP"/>
    <property type="match status" value="1"/>
</dbReference>
<feature type="transmembrane region" description="Helical" evidence="9">
    <location>
        <begin position="374"/>
        <end position="396"/>
    </location>
</feature>
<evidence type="ECO:0000256" key="3">
    <source>
        <dbReference type="ARBA" id="ARBA00009120"/>
    </source>
</evidence>